<dbReference type="GO" id="GO:0071786">
    <property type="term" value="P:endoplasmic reticulum tubular network organization"/>
    <property type="evidence" value="ECO:0007669"/>
    <property type="project" value="TreeGrafter"/>
</dbReference>
<sequence length="317" mass="35401">MAESYDKFLDFDWANEGWQTYLSGLYPTPKISQILKFKKKWYKRNIDKDFDETYDPPTIATTTTSGATTNPEAWNANPFMKAAAGDGDRWATKGPKGLICFAVYTVALGMTVAAAAGAFPPYQALVALVAAFVLEIVAKYGIKFKTEWLQAVLMDDVGVMPTMLLTLLAPGMHPVLRICALVPPFLTAVLSFAQISQAHERVPRFIHNFFAPLSETSARYQVMQVRADIEVGLGVILLVSVFLFRSAPLCALLFWNFMILRYMISPWTQASFRKIDSLFSPVLSRIPLVSTLYTKTKNLVYSFVDPSSKRKGMCSIL</sequence>
<evidence type="ECO:0000256" key="4">
    <source>
        <dbReference type="ARBA" id="ARBA00022989"/>
    </source>
</evidence>
<keyword evidence="5 6" id="KW-0472">Membrane</keyword>
<evidence type="ECO:0000256" key="5">
    <source>
        <dbReference type="ARBA" id="ARBA00023136"/>
    </source>
</evidence>
<evidence type="ECO:0000256" key="1">
    <source>
        <dbReference type="ARBA" id="ARBA00004141"/>
    </source>
</evidence>
<dbReference type="AlphaFoldDB" id="A0A7S1AJV5"/>
<dbReference type="PANTHER" id="PTHR12703">
    <property type="entry name" value="TRANSMEMBRANE PROTEIN 33"/>
    <property type="match status" value="1"/>
</dbReference>
<feature type="transmembrane region" description="Helical" evidence="6">
    <location>
        <begin position="122"/>
        <end position="142"/>
    </location>
</feature>
<reference evidence="7" key="1">
    <citation type="submission" date="2021-01" db="EMBL/GenBank/DDBJ databases">
        <authorList>
            <person name="Corre E."/>
            <person name="Pelletier E."/>
            <person name="Niang G."/>
            <person name="Scheremetjew M."/>
            <person name="Finn R."/>
            <person name="Kale V."/>
            <person name="Holt S."/>
            <person name="Cochrane G."/>
            <person name="Meng A."/>
            <person name="Brown T."/>
            <person name="Cohen L."/>
        </authorList>
    </citation>
    <scope>NUCLEOTIDE SEQUENCE</scope>
</reference>
<keyword evidence="4 6" id="KW-1133">Transmembrane helix</keyword>
<dbReference type="InterPro" id="IPR051645">
    <property type="entry name" value="PER33/POM33_regulator"/>
</dbReference>
<dbReference type="Pfam" id="PF03661">
    <property type="entry name" value="TMEM33_Pom33"/>
    <property type="match status" value="1"/>
</dbReference>
<evidence type="ECO:0000313" key="7">
    <source>
        <dbReference type="EMBL" id="CAD8856564.1"/>
    </source>
</evidence>
<dbReference type="GO" id="GO:0016020">
    <property type="term" value="C:membrane"/>
    <property type="evidence" value="ECO:0007669"/>
    <property type="project" value="UniProtKB-SubCell"/>
</dbReference>
<evidence type="ECO:0000256" key="3">
    <source>
        <dbReference type="ARBA" id="ARBA00022692"/>
    </source>
</evidence>
<keyword evidence="3 6" id="KW-0812">Transmembrane</keyword>
<organism evidence="7">
    <name type="scientific">Noctiluca scintillans</name>
    <name type="common">Sea sparkle</name>
    <name type="synonym">Red tide dinoflagellate</name>
    <dbReference type="NCBI Taxonomy" id="2966"/>
    <lineage>
        <taxon>Eukaryota</taxon>
        <taxon>Sar</taxon>
        <taxon>Alveolata</taxon>
        <taxon>Dinophyceae</taxon>
        <taxon>Noctilucales</taxon>
        <taxon>Noctilucaceae</taxon>
        <taxon>Noctiluca</taxon>
    </lineage>
</organism>
<dbReference type="GO" id="GO:0005783">
    <property type="term" value="C:endoplasmic reticulum"/>
    <property type="evidence" value="ECO:0007669"/>
    <property type="project" value="TreeGrafter"/>
</dbReference>
<comment type="similarity">
    <text evidence="2">Belongs to the PER33/POM33 family.</text>
</comment>
<evidence type="ECO:0000256" key="6">
    <source>
        <dbReference type="SAM" id="Phobius"/>
    </source>
</evidence>
<accession>A0A7S1AJV5</accession>
<feature type="transmembrane region" description="Helical" evidence="6">
    <location>
        <begin position="231"/>
        <end position="255"/>
    </location>
</feature>
<name>A0A7S1AJV5_NOCSC</name>
<feature type="transmembrane region" description="Helical" evidence="6">
    <location>
        <begin position="98"/>
        <end position="116"/>
    </location>
</feature>
<gene>
    <name evidence="7" type="ORF">NSCI0253_LOCUS30916</name>
</gene>
<dbReference type="InterPro" id="IPR005344">
    <property type="entry name" value="TMEM33/Pom33"/>
</dbReference>
<dbReference type="GO" id="GO:0061024">
    <property type="term" value="P:membrane organization"/>
    <property type="evidence" value="ECO:0007669"/>
    <property type="project" value="TreeGrafter"/>
</dbReference>
<dbReference type="PANTHER" id="PTHR12703:SF4">
    <property type="entry name" value="TRANSMEMBRANE PROTEIN 33"/>
    <property type="match status" value="1"/>
</dbReference>
<evidence type="ECO:0000256" key="2">
    <source>
        <dbReference type="ARBA" id="ARBA00007322"/>
    </source>
</evidence>
<proteinExistence type="inferred from homology"/>
<protein>
    <submittedName>
        <fullName evidence="7">Uncharacterized protein</fullName>
    </submittedName>
</protein>
<comment type="subcellular location">
    <subcellularLocation>
        <location evidence="1">Membrane</location>
        <topology evidence="1">Multi-pass membrane protein</topology>
    </subcellularLocation>
</comment>
<dbReference type="EMBL" id="HBFQ01043655">
    <property type="protein sequence ID" value="CAD8856564.1"/>
    <property type="molecule type" value="Transcribed_RNA"/>
</dbReference>